<sequence>MPLFDRKSASSVRAVWSTTQPRWRSPIYLFCVSLLLPLIGMLAGLFIPQAIHYLHNGYCVLGITRLSSILLFSYDICLNLFFTMMFVAPLVRATIRSAWLRKVAIRSTIASLIALVTTSTNGVLLYVLDGNETIWVCFGYCAADIVINAVVLCWALQGPGENSTFQAKGVYFSSIGGIPTFQVGTVDSLTASQDRWAASHISSHQYNPSEPTVAVSHLSIPSLEKPKPTAQNLGHHIRFVQSSSRKRLSLPLVAEKSLGFKNAD</sequence>
<feature type="transmembrane region" description="Helical" evidence="1">
    <location>
        <begin position="27"/>
        <end position="51"/>
    </location>
</feature>
<accession>A0A8H2XPA6</accession>
<evidence type="ECO:0000313" key="3">
    <source>
        <dbReference type="Proteomes" id="UP000663888"/>
    </source>
</evidence>
<dbReference type="AlphaFoldDB" id="A0A8H2XPA6"/>
<organism evidence="2 3">
    <name type="scientific">Rhizoctonia solani</name>
    <dbReference type="NCBI Taxonomy" id="456999"/>
    <lineage>
        <taxon>Eukaryota</taxon>
        <taxon>Fungi</taxon>
        <taxon>Dikarya</taxon>
        <taxon>Basidiomycota</taxon>
        <taxon>Agaricomycotina</taxon>
        <taxon>Agaricomycetes</taxon>
        <taxon>Cantharellales</taxon>
        <taxon>Ceratobasidiaceae</taxon>
        <taxon>Rhizoctonia</taxon>
    </lineage>
</organism>
<protein>
    <recommendedName>
        <fullName evidence="4">Transmembrane protein</fullName>
    </recommendedName>
</protein>
<dbReference type="PANTHER" id="PTHR38848">
    <property type="entry name" value="G-PROTEIN COUPLED RECEPTORS FAMILY 3 PROFILE DOMAIN-CONTAINING PROTEIN"/>
    <property type="match status" value="1"/>
</dbReference>
<evidence type="ECO:0008006" key="4">
    <source>
        <dbReference type="Google" id="ProtNLM"/>
    </source>
</evidence>
<comment type="caution">
    <text evidence="2">The sequence shown here is derived from an EMBL/GenBank/DDBJ whole genome shotgun (WGS) entry which is preliminary data.</text>
</comment>
<keyword evidence="1" id="KW-0812">Transmembrane</keyword>
<dbReference type="EMBL" id="CAJMWX010000812">
    <property type="protein sequence ID" value="CAE6431950.1"/>
    <property type="molecule type" value="Genomic_DNA"/>
</dbReference>
<name>A0A8H2XPA6_9AGAM</name>
<keyword evidence="1" id="KW-1133">Transmembrane helix</keyword>
<dbReference type="Proteomes" id="UP000663888">
    <property type="component" value="Unassembled WGS sequence"/>
</dbReference>
<gene>
    <name evidence="2" type="ORF">RDB_LOCUS36387</name>
</gene>
<evidence type="ECO:0000313" key="2">
    <source>
        <dbReference type="EMBL" id="CAE6431950.1"/>
    </source>
</evidence>
<feature type="transmembrane region" description="Helical" evidence="1">
    <location>
        <begin position="71"/>
        <end position="91"/>
    </location>
</feature>
<feature type="transmembrane region" description="Helical" evidence="1">
    <location>
        <begin position="103"/>
        <end position="127"/>
    </location>
</feature>
<keyword evidence="1" id="KW-0472">Membrane</keyword>
<feature type="transmembrane region" description="Helical" evidence="1">
    <location>
        <begin position="133"/>
        <end position="156"/>
    </location>
</feature>
<proteinExistence type="predicted"/>
<reference evidence="2" key="1">
    <citation type="submission" date="2021-01" db="EMBL/GenBank/DDBJ databases">
        <authorList>
            <person name="Kaushik A."/>
        </authorList>
    </citation>
    <scope>NUCLEOTIDE SEQUENCE</scope>
    <source>
        <strain evidence="2">AG4-R118</strain>
    </source>
</reference>
<evidence type="ECO:0000256" key="1">
    <source>
        <dbReference type="SAM" id="Phobius"/>
    </source>
</evidence>
<dbReference type="PANTHER" id="PTHR38848:SF3">
    <property type="entry name" value="G-PROTEIN COUPLED RECEPTORS FAMILY 3 PROFILE DOMAIN-CONTAINING PROTEIN"/>
    <property type="match status" value="1"/>
</dbReference>